<feature type="region of interest" description="Disordered" evidence="1">
    <location>
        <begin position="83"/>
        <end position="108"/>
    </location>
</feature>
<dbReference type="Proteomes" id="UP001174909">
    <property type="component" value="Unassembled WGS sequence"/>
</dbReference>
<sequence>MAQELASQRFCTLTHYVQLSVDSVLVLHVHTLPENEDGAVCAGPPDGSSVTVGLPPPFSWLTERHMQELLVMVHEVVHEKAVRGLSAEPPPTPAAGKRSGAAGTPSDLQLKRGTNVRALFHFKPNCATQHIVLPSDPALSPLLPATETFVNDRSRLVFESSGFSTFSGGGYRPFRAVQDSLHVFVDQYEPTSHHGVIKIMMLLDPGRKQSLDALTYFLPNRKRESSSSGEGEGEGLLADLPVEGLKRRHRGGGGGRRGRGRGKSTTRGKSGNKNKTTSRAGLRGTRSVCGSHLQPTIVQSLADAKLTTRSSTTPRLSKSPPQLPGGRQRKSSSDIDELFGMGPCWLSDNEEEEEEKETQSKDPVDSSATSTGDRGSLSLSDTTLCGVANGDNFTGGIDVPPGSPIACPSSPAKSSRMSFSDPKRRGNEVETERRRDDGEIKGQGEEMAAGDSYRGEGAAEDRVQREISPDLWSLDSGSQPLDDITNSMLGTSTASPPPHGQRKAFSPTSSQQDCLRGGAPGDETGEWAVIVIDSDDEEAGEVRSASSPGSQGIKAQEKRKRNKRKVVCPEILFRGAKELRDIPERNVSRWLAQQKQLMVEIFQRRVYSRRHESFISGTRGRAVLLHQISHHLFTKGQGDAITSGLMNAFCYKNMNLFSYVMSVLYPESLIRLIMDYYSISFEEAERKMMGLGEVLEMDSDV</sequence>
<proteinExistence type="predicted"/>
<dbReference type="AlphaFoldDB" id="A0AA35T652"/>
<evidence type="ECO:0000313" key="3">
    <source>
        <dbReference type="Proteomes" id="UP001174909"/>
    </source>
</evidence>
<feature type="compositionally biased region" description="Basic residues" evidence="1">
    <location>
        <begin position="246"/>
        <end position="272"/>
    </location>
</feature>
<feature type="region of interest" description="Disordered" evidence="1">
    <location>
        <begin position="538"/>
        <end position="560"/>
    </location>
</feature>
<accession>A0AA35T652</accession>
<feature type="compositionally biased region" description="Polar residues" evidence="1">
    <location>
        <begin position="475"/>
        <end position="494"/>
    </location>
</feature>
<feature type="region of interest" description="Disordered" evidence="1">
    <location>
        <begin position="222"/>
        <end position="293"/>
    </location>
</feature>
<dbReference type="EMBL" id="CASHTH010003191">
    <property type="protein sequence ID" value="CAI8041497.1"/>
    <property type="molecule type" value="Genomic_DNA"/>
</dbReference>
<gene>
    <name evidence="2" type="ORF">GBAR_LOCUS23070</name>
</gene>
<reference evidence="2" key="1">
    <citation type="submission" date="2023-03" db="EMBL/GenBank/DDBJ databases">
        <authorList>
            <person name="Steffen K."/>
            <person name="Cardenas P."/>
        </authorList>
    </citation>
    <scope>NUCLEOTIDE SEQUENCE</scope>
</reference>
<protein>
    <submittedName>
        <fullName evidence="2">Uncharacterized protein</fullName>
    </submittedName>
</protein>
<feature type="region of interest" description="Disordered" evidence="1">
    <location>
        <begin position="395"/>
        <end position="520"/>
    </location>
</feature>
<comment type="caution">
    <text evidence="2">The sequence shown here is derived from an EMBL/GenBank/DDBJ whole genome shotgun (WGS) entry which is preliminary data.</text>
</comment>
<feature type="compositionally biased region" description="Basic and acidic residues" evidence="1">
    <location>
        <begin position="421"/>
        <end position="444"/>
    </location>
</feature>
<feature type="region of interest" description="Disordered" evidence="1">
    <location>
        <begin position="306"/>
        <end position="379"/>
    </location>
</feature>
<name>A0AA35T652_GEOBA</name>
<evidence type="ECO:0000256" key="1">
    <source>
        <dbReference type="SAM" id="MobiDB-lite"/>
    </source>
</evidence>
<feature type="compositionally biased region" description="Low complexity" evidence="1">
    <location>
        <begin position="306"/>
        <end position="320"/>
    </location>
</feature>
<keyword evidence="3" id="KW-1185">Reference proteome</keyword>
<feature type="compositionally biased region" description="Polar residues" evidence="1">
    <location>
        <begin position="366"/>
        <end position="379"/>
    </location>
</feature>
<organism evidence="2 3">
    <name type="scientific">Geodia barretti</name>
    <name type="common">Barrett's horny sponge</name>
    <dbReference type="NCBI Taxonomy" id="519541"/>
    <lineage>
        <taxon>Eukaryota</taxon>
        <taxon>Metazoa</taxon>
        <taxon>Porifera</taxon>
        <taxon>Demospongiae</taxon>
        <taxon>Heteroscleromorpha</taxon>
        <taxon>Tetractinellida</taxon>
        <taxon>Astrophorina</taxon>
        <taxon>Geodiidae</taxon>
        <taxon>Geodia</taxon>
    </lineage>
</organism>
<feature type="compositionally biased region" description="Basic and acidic residues" evidence="1">
    <location>
        <begin position="453"/>
        <end position="468"/>
    </location>
</feature>
<evidence type="ECO:0000313" key="2">
    <source>
        <dbReference type="EMBL" id="CAI8041497.1"/>
    </source>
</evidence>